<keyword evidence="3" id="KW-1185">Reference proteome</keyword>
<evidence type="ECO:0000313" key="3">
    <source>
        <dbReference type="Proteomes" id="UP000799440"/>
    </source>
</evidence>
<dbReference type="Proteomes" id="UP000799440">
    <property type="component" value="Unassembled WGS sequence"/>
</dbReference>
<protein>
    <submittedName>
        <fullName evidence="2">Uncharacterized protein</fullName>
    </submittedName>
</protein>
<accession>A0A6A6VIE4</accession>
<name>A0A6A6VIE4_9PLEO</name>
<reference evidence="2" key="1">
    <citation type="journal article" date="2020" name="Stud. Mycol.">
        <title>101 Dothideomycetes genomes: a test case for predicting lifestyles and emergence of pathogens.</title>
        <authorList>
            <person name="Haridas S."/>
            <person name="Albert R."/>
            <person name="Binder M."/>
            <person name="Bloem J."/>
            <person name="Labutti K."/>
            <person name="Salamov A."/>
            <person name="Andreopoulos B."/>
            <person name="Baker S."/>
            <person name="Barry K."/>
            <person name="Bills G."/>
            <person name="Bluhm B."/>
            <person name="Cannon C."/>
            <person name="Castanera R."/>
            <person name="Culley D."/>
            <person name="Daum C."/>
            <person name="Ezra D."/>
            <person name="Gonzalez J."/>
            <person name="Henrissat B."/>
            <person name="Kuo A."/>
            <person name="Liang C."/>
            <person name="Lipzen A."/>
            <person name="Lutzoni F."/>
            <person name="Magnuson J."/>
            <person name="Mondo S."/>
            <person name="Nolan M."/>
            <person name="Ohm R."/>
            <person name="Pangilinan J."/>
            <person name="Park H.-J."/>
            <person name="Ramirez L."/>
            <person name="Alfaro M."/>
            <person name="Sun H."/>
            <person name="Tritt A."/>
            <person name="Yoshinaga Y."/>
            <person name="Zwiers L.-H."/>
            <person name="Turgeon B."/>
            <person name="Goodwin S."/>
            <person name="Spatafora J."/>
            <person name="Crous P."/>
            <person name="Grigoriev I."/>
        </authorList>
    </citation>
    <scope>NUCLEOTIDE SEQUENCE</scope>
    <source>
        <strain evidence="2">CBS 119925</strain>
    </source>
</reference>
<dbReference type="AlphaFoldDB" id="A0A6A6VIE4"/>
<sequence length="134" mass="14519">MAQMSNAVGQTRGPIRSPKQSGRAPPGERLCCSFLQTTSTHQRPPRSGIRGIVAAFGGLICQLVIRMANNFSGLKIHPLPAHYMAGLALFVRCGCSWKLAPFCAFNEHQIGTSRIGRISLVSYTPWLALVRASP</sequence>
<organism evidence="2 3">
    <name type="scientific">Sporormia fimetaria CBS 119925</name>
    <dbReference type="NCBI Taxonomy" id="1340428"/>
    <lineage>
        <taxon>Eukaryota</taxon>
        <taxon>Fungi</taxon>
        <taxon>Dikarya</taxon>
        <taxon>Ascomycota</taxon>
        <taxon>Pezizomycotina</taxon>
        <taxon>Dothideomycetes</taxon>
        <taxon>Pleosporomycetidae</taxon>
        <taxon>Pleosporales</taxon>
        <taxon>Sporormiaceae</taxon>
        <taxon>Sporormia</taxon>
    </lineage>
</organism>
<gene>
    <name evidence="2" type="ORF">M011DRAFT_241619</name>
</gene>
<evidence type="ECO:0000313" key="2">
    <source>
        <dbReference type="EMBL" id="KAF2750398.1"/>
    </source>
</evidence>
<proteinExistence type="predicted"/>
<evidence type="ECO:0000256" key="1">
    <source>
        <dbReference type="SAM" id="MobiDB-lite"/>
    </source>
</evidence>
<feature type="region of interest" description="Disordered" evidence="1">
    <location>
        <begin position="1"/>
        <end position="27"/>
    </location>
</feature>
<dbReference type="EMBL" id="MU006564">
    <property type="protein sequence ID" value="KAF2750398.1"/>
    <property type="molecule type" value="Genomic_DNA"/>
</dbReference>